<evidence type="ECO:0000313" key="2">
    <source>
        <dbReference type="EMBL" id="PPQ78719.1"/>
    </source>
</evidence>
<proteinExistence type="predicted"/>
<feature type="region of interest" description="Disordered" evidence="1">
    <location>
        <begin position="701"/>
        <end position="739"/>
    </location>
</feature>
<organism evidence="2 3">
    <name type="scientific">Psilocybe cyanescens</name>
    <dbReference type="NCBI Taxonomy" id="93625"/>
    <lineage>
        <taxon>Eukaryota</taxon>
        <taxon>Fungi</taxon>
        <taxon>Dikarya</taxon>
        <taxon>Basidiomycota</taxon>
        <taxon>Agaricomycotina</taxon>
        <taxon>Agaricomycetes</taxon>
        <taxon>Agaricomycetidae</taxon>
        <taxon>Agaricales</taxon>
        <taxon>Agaricineae</taxon>
        <taxon>Strophariaceae</taxon>
        <taxon>Psilocybe</taxon>
    </lineage>
</organism>
<evidence type="ECO:0000256" key="1">
    <source>
        <dbReference type="SAM" id="MobiDB-lite"/>
    </source>
</evidence>
<gene>
    <name evidence="2" type="ORF">CVT25_010722</name>
</gene>
<accession>A0A409WJQ8</accession>
<dbReference type="EMBL" id="NHYD01003408">
    <property type="protein sequence ID" value="PPQ78719.1"/>
    <property type="molecule type" value="Genomic_DNA"/>
</dbReference>
<keyword evidence="3" id="KW-1185">Reference proteome</keyword>
<dbReference type="InParanoid" id="A0A409WJQ8"/>
<reference evidence="2 3" key="1">
    <citation type="journal article" date="2018" name="Evol. Lett.">
        <title>Horizontal gene cluster transfer increased hallucinogenic mushroom diversity.</title>
        <authorList>
            <person name="Reynolds H.T."/>
            <person name="Vijayakumar V."/>
            <person name="Gluck-Thaler E."/>
            <person name="Korotkin H.B."/>
            <person name="Matheny P.B."/>
            <person name="Slot J.C."/>
        </authorList>
    </citation>
    <scope>NUCLEOTIDE SEQUENCE [LARGE SCALE GENOMIC DNA]</scope>
    <source>
        <strain evidence="2 3">2631</strain>
    </source>
</reference>
<protein>
    <submittedName>
        <fullName evidence="2">Uncharacterized protein</fullName>
    </submittedName>
</protein>
<comment type="caution">
    <text evidence="2">The sequence shown here is derived from an EMBL/GenBank/DDBJ whole genome shotgun (WGS) entry which is preliminary data.</text>
</comment>
<feature type="region of interest" description="Disordered" evidence="1">
    <location>
        <begin position="587"/>
        <end position="632"/>
    </location>
</feature>
<feature type="region of interest" description="Disordered" evidence="1">
    <location>
        <begin position="29"/>
        <end position="157"/>
    </location>
</feature>
<dbReference type="Proteomes" id="UP000283269">
    <property type="component" value="Unassembled WGS sequence"/>
</dbReference>
<name>A0A409WJQ8_PSICY</name>
<feature type="region of interest" description="Disordered" evidence="1">
    <location>
        <begin position="165"/>
        <end position="184"/>
    </location>
</feature>
<feature type="compositionally biased region" description="Low complexity" evidence="1">
    <location>
        <begin position="502"/>
        <end position="517"/>
    </location>
</feature>
<feature type="compositionally biased region" description="Polar residues" evidence="1">
    <location>
        <begin position="477"/>
        <end position="488"/>
    </location>
</feature>
<dbReference type="OrthoDB" id="3270652at2759"/>
<sequence>MEASSSTSTMVSSDPVSSLRAAALSTLKSKRRKTAVVEKLASVPLRPPPPSDSFQLDYGQEDNNRDVTKSDAAPPVSEIPVSKEKLPNPTADTQMREEGEISDEEGPPTLPMQTDHHARKSTKSPVPVKSVTPETNTALEAKPTPPPLSPSPRSLTPEMQPAIRTQLQSQQSLPPQPPQPSLMDRLSVPEKLAPAFKLEEEVIDNPMLETSEQQYTADIGPDRVRPGLDLNQEDYDTIKDIILDLLGWGVPFDFLADCGVSKEVIYYVFNELELRLPDDFDSSGIIPYTPEIITQLQQSVLMPPPPLPERQQHDSIESNVSVKMESLTNSITLPVVASDTPSSVVDSPRNTDLHDMERQRRQELLARKAAVLASRKQNKHVPSKPSVEISHTNDSMIVDQDDMDIAPYAATETVEDFLNSLSAVKGLETTSDAIVTPETESIPMNVDQQDQLINEQTVELKERDQLETNLDSAVSEQFSVSSIQTQPFTEAPPSSIEPPPTSVGSSTSNFSYFSSSTPPTPVDVAPRRGSKRPVAADFVDFDPAPKRHEHTSQMERMNGAGSITRRLATSTSFQNINSRRCVIDLSDSEDEDEEPAQRPQDDHIQQLRDKRTQPRKFPSPAPIKPATSGTMSPAALEQKELEIRKMRELIAQREEETRLRKLAVRYLARLASATNVQTSVPSTPSAPLNVEEVDVAIFSSTPSAESSHEASRGLRSSESVTPPLYTEHTTDSPNGMFLC</sequence>
<dbReference type="AlphaFoldDB" id="A0A409WJQ8"/>
<feature type="region of interest" description="Disordered" evidence="1">
    <location>
        <begin position="477"/>
        <end position="531"/>
    </location>
</feature>
<feature type="compositionally biased region" description="Basic and acidic residues" evidence="1">
    <location>
        <begin position="595"/>
        <end position="612"/>
    </location>
</feature>
<evidence type="ECO:0000313" key="3">
    <source>
        <dbReference type="Proteomes" id="UP000283269"/>
    </source>
</evidence>